<dbReference type="InParanoid" id="D8QYH1"/>
<accession>D8QYH1</accession>
<evidence type="ECO:0000313" key="1">
    <source>
        <dbReference type="EMBL" id="EFJ35611.1"/>
    </source>
</evidence>
<dbReference type="EMBL" id="GL377568">
    <property type="protein sequence ID" value="EFJ35611.1"/>
    <property type="molecule type" value="Genomic_DNA"/>
</dbReference>
<dbReference type="AlphaFoldDB" id="D8QYH1"/>
<evidence type="ECO:0000313" key="2">
    <source>
        <dbReference type="Proteomes" id="UP000001514"/>
    </source>
</evidence>
<proteinExistence type="predicted"/>
<name>D8QYH1_SELML</name>
<dbReference type="Proteomes" id="UP000001514">
    <property type="component" value="Unassembled WGS sequence"/>
</dbReference>
<gene>
    <name evidence="1" type="ORF">SELMODRAFT_405125</name>
</gene>
<dbReference type="Gramene" id="EFJ35611">
    <property type="protein sequence ID" value="EFJ35611"/>
    <property type="gene ID" value="SELMODRAFT_405125"/>
</dbReference>
<organism evidence="2">
    <name type="scientific">Selaginella moellendorffii</name>
    <name type="common">Spikemoss</name>
    <dbReference type="NCBI Taxonomy" id="88036"/>
    <lineage>
        <taxon>Eukaryota</taxon>
        <taxon>Viridiplantae</taxon>
        <taxon>Streptophyta</taxon>
        <taxon>Embryophyta</taxon>
        <taxon>Tracheophyta</taxon>
        <taxon>Lycopodiopsida</taxon>
        <taxon>Selaginellales</taxon>
        <taxon>Selaginellaceae</taxon>
        <taxon>Selaginella</taxon>
    </lineage>
</organism>
<keyword evidence="2" id="KW-1185">Reference proteome</keyword>
<dbReference type="HOGENOM" id="CLU_2254817_0_0_1"/>
<protein>
    <submittedName>
        <fullName evidence="1">Uncharacterized protein</fullName>
    </submittedName>
</protein>
<dbReference type="KEGG" id="smo:SELMODRAFT_405125"/>
<sequence>MWIVQRALKARLIYIPDKPEDKSAYWSSNSAFKRRAGGVVCITEIQHEEALKVEDLEQRISVQIDYLDTTTPVARFGRTGVNVRFGEASTRSARPDAAQAVVDS</sequence>
<reference evidence="1 2" key="1">
    <citation type="journal article" date="2011" name="Science">
        <title>The Selaginella genome identifies genetic changes associated with the evolution of vascular plants.</title>
        <authorList>
            <person name="Banks J.A."/>
            <person name="Nishiyama T."/>
            <person name="Hasebe M."/>
            <person name="Bowman J.L."/>
            <person name="Gribskov M."/>
            <person name="dePamphilis C."/>
            <person name="Albert V.A."/>
            <person name="Aono N."/>
            <person name="Aoyama T."/>
            <person name="Ambrose B.A."/>
            <person name="Ashton N.W."/>
            <person name="Axtell M.J."/>
            <person name="Barker E."/>
            <person name="Barker M.S."/>
            <person name="Bennetzen J.L."/>
            <person name="Bonawitz N.D."/>
            <person name="Chapple C."/>
            <person name="Cheng C."/>
            <person name="Correa L.G."/>
            <person name="Dacre M."/>
            <person name="DeBarry J."/>
            <person name="Dreyer I."/>
            <person name="Elias M."/>
            <person name="Engstrom E.M."/>
            <person name="Estelle M."/>
            <person name="Feng L."/>
            <person name="Finet C."/>
            <person name="Floyd S.K."/>
            <person name="Frommer W.B."/>
            <person name="Fujita T."/>
            <person name="Gramzow L."/>
            <person name="Gutensohn M."/>
            <person name="Harholt J."/>
            <person name="Hattori M."/>
            <person name="Heyl A."/>
            <person name="Hirai T."/>
            <person name="Hiwatashi Y."/>
            <person name="Ishikawa M."/>
            <person name="Iwata M."/>
            <person name="Karol K.G."/>
            <person name="Koehler B."/>
            <person name="Kolukisaoglu U."/>
            <person name="Kubo M."/>
            <person name="Kurata T."/>
            <person name="Lalonde S."/>
            <person name="Li K."/>
            <person name="Li Y."/>
            <person name="Litt A."/>
            <person name="Lyons E."/>
            <person name="Manning G."/>
            <person name="Maruyama T."/>
            <person name="Michael T.P."/>
            <person name="Mikami K."/>
            <person name="Miyazaki S."/>
            <person name="Morinaga S."/>
            <person name="Murata T."/>
            <person name="Mueller-Roeber B."/>
            <person name="Nelson D.R."/>
            <person name="Obara M."/>
            <person name="Oguri Y."/>
            <person name="Olmstead R.G."/>
            <person name="Onodera N."/>
            <person name="Petersen B.L."/>
            <person name="Pils B."/>
            <person name="Prigge M."/>
            <person name="Rensing S.A."/>
            <person name="Riano-Pachon D.M."/>
            <person name="Roberts A.W."/>
            <person name="Sato Y."/>
            <person name="Scheller H.V."/>
            <person name="Schulz B."/>
            <person name="Schulz C."/>
            <person name="Shakirov E.V."/>
            <person name="Shibagaki N."/>
            <person name="Shinohara N."/>
            <person name="Shippen D.E."/>
            <person name="Soerensen I."/>
            <person name="Sotooka R."/>
            <person name="Sugimoto N."/>
            <person name="Sugita M."/>
            <person name="Sumikawa N."/>
            <person name="Tanurdzic M."/>
            <person name="Theissen G."/>
            <person name="Ulvskov P."/>
            <person name="Wakazuki S."/>
            <person name="Weng J.K."/>
            <person name="Willats W.W."/>
            <person name="Wipf D."/>
            <person name="Wolf P.G."/>
            <person name="Yang L."/>
            <person name="Zimmer A.D."/>
            <person name="Zhu Q."/>
            <person name="Mitros T."/>
            <person name="Hellsten U."/>
            <person name="Loque D."/>
            <person name="Otillar R."/>
            <person name="Salamov A."/>
            <person name="Schmutz J."/>
            <person name="Shapiro H."/>
            <person name="Lindquist E."/>
            <person name="Lucas S."/>
            <person name="Rokhsar D."/>
            <person name="Grigoriev I.V."/>
        </authorList>
    </citation>
    <scope>NUCLEOTIDE SEQUENCE [LARGE SCALE GENOMIC DNA]</scope>
</reference>